<keyword evidence="7" id="KW-0808">Transferase</keyword>
<evidence type="ECO:0000256" key="3">
    <source>
        <dbReference type="ARBA" id="ARBA00006402"/>
    </source>
</evidence>
<evidence type="ECO:0000256" key="13">
    <source>
        <dbReference type="ARBA" id="ARBA00023012"/>
    </source>
</evidence>
<feature type="transmembrane region" description="Helical" evidence="17">
    <location>
        <begin position="305"/>
        <end position="324"/>
    </location>
</feature>
<evidence type="ECO:0000256" key="17">
    <source>
        <dbReference type="SAM" id="Phobius"/>
    </source>
</evidence>
<dbReference type="FunFam" id="3.30.565.10:FF:000010">
    <property type="entry name" value="Sensor histidine kinase RcsC"/>
    <property type="match status" value="1"/>
</dbReference>
<dbReference type="InterPro" id="IPR001789">
    <property type="entry name" value="Sig_transdc_resp-reg_receiver"/>
</dbReference>
<dbReference type="InterPro" id="IPR036097">
    <property type="entry name" value="HisK_dim/P_sf"/>
</dbReference>
<dbReference type="PRINTS" id="PR00344">
    <property type="entry name" value="BCTRLSENSOR"/>
</dbReference>
<dbReference type="GO" id="GO:0005886">
    <property type="term" value="C:plasma membrane"/>
    <property type="evidence" value="ECO:0007669"/>
    <property type="project" value="UniProtKB-SubCell"/>
</dbReference>
<dbReference type="Gene3D" id="6.10.340.10">
    <property type="match status" value="1"/>
</dbReference>
<organism evidence="21">
    <name type="scientific">uncultured Sporomusa sp</name>
    <dbReference type="NCBI Taxonomy" id="307249"/>
    <lineage>
        <taxon>Bacteria</taxon>
        <taxon>Bacillati</taxon>
        <taxon>Bacillota</taxon>
        <taxon>Negativicutes</taxon>
        <taxon>Selenomonadales</taxon>
        <taxon>Sporomusaceae</taxon>
        <taxon>Sporomusa</taxon>
        <taxon>environmental samples</taxon>
    </lineage>
</organism>
<dbReference type="PROSITE" id="PS50110">
    <property type="entry name" value="RESPONSE_REGULATORY"/>
    <property type="match status" value="1"/>
</dbReference>
<dbReference type="InterPro" id="IPR004358">
    <property type="entry name" value="Sig_transdc_His_kin-like_C"/>
</dbReference>
<keyword evidence="11" id="KW-0067">ATP-binding</keyword>
<dbReference type="InterPro" id="IPR033479">
    <property type="entry name" value="dCache_1"/>
</dbReference>
<gene>
    <name evidence="21" type="ORF">KL86SPO_20381</name>
</gene>
<evidence type="ECO:0000256" key="2">
    <source>
        <dbReference type="ARBA" id="ARBA00004651"/>
    </source>
</evidence>
<evidence type="ECO:0000256" key="11">
    <source>
        <dbReference type="ARBA" id="ARBA00022840"/>
    </source>
</evidence>
<dbReference type="Gene3D" id="3.30.565.10">
    <property type="entry name" value="Histidine kinase-like ATPase, C-terminal domain"/>
    <property type="match status" value="1"/>
</dbReference>
<evidence type="ECO:0000256" key="5">
    <source>
        <dbReference type="ARBA" id="ARBA00022475"/>
    </source>
</evidence>
<reference evidence="21" key="1">
    <citation type="submission" date="2016-08" db="EMBL/GenBank/DDBJ databases">
        <authorList>
            <person name="Seilhamer J.J."/>
        </authorList>
    </citation>
    <scope>NUCLEOTIDE SEQUENCE</scope>
    <source>
        <strain evidence="21">86</strain>
    </source>
</reference>
<keyword evidence="9" id="KW-0547">Nucleotide-binding</keyword>
<comment type="catalytic activity">
    <reaction evidence="1">
        <text>ATP + protein L-histidine = ADP + protein N-phospho-L-histidine.</text>
        <dbReference type="EC" id="2.7.13.3"/>
    </reaction>
</comment>
<evidence type="ECO:0000256" key="1">
    <source>
        <dbReference type="ARBA" id="ARBA00000085"/>
    </source>
</evidence>
<dbReference type="InterPro" id="IPR003660">
    <property type="entry name" value="HAMP_dom"/>
</dbReference>
<comment type="subcellular location">
    <subcellularLocation>
        <location evidence="2">Cell membrane</location>
        <topology evidence="2">Multi-pass membrane protein</topology>
    </subcellularLocation>
</comment>
<evidence type="ECO:0000259" key="19">
    <source>
        <dbReference type="PROSITE" id="PS50110"/>
    </source>
</evidence>
<dbReference type="CDD" id="cd17546">
    <property type="entry name" value="REC_hyHK_CKI1_RcsC-like"/>
    <property type="match status" value="1"/>
</dbReference>
<dbReference type="Gene3D" id="1.10.287.130">
    <property type="match status" value="1"/>
</dbReference>
<dbReference type="GO" id="GO:0005524">
    <property type="term" value="F:ATP binding"/>
    <property type="evidence" value="ECO:0007669"/>
    <property type="project" value="UniProtKB-KW"/>
</dbReference>
<dbReference type="Pfam" id="PF00672">
    <property type="entry name" value="HAMP"/>
    <property type="match status" value="1"/>
</dbReference>
<feature type="domain" description="Response regulatory" evidence="19">
    <location>
        <begin position="665"/>
        <end position="784"/>
    </location>
</feature>
<dbReference type="CDD" id="cd12912">
    <property type="entry name" value="PDC2_MCP_like"/>
    <property type="match status" value="1"/>
</dbReference>
<dbReference type="Pfam" id="PF02743">
    <property type="entry name" value="dCache_1"/>
    <property type="match status" value="1"/>
</dbReference>
<evidence type="ECO:0000256" key="12">
    <source>
        <dbReference type="ARBA" id="ARBA00022989"/>
    </source>
</evidence>
<dbReference type="FunFam" id="1.10.287.130:FF:000004">
    <property type="entry name" value="Ethylene receptor 1"/>
    <property type="match status" value="1"/>
</dbReference>
<evidence type="ECO:0000259" key="20">
    <source>
        <dbReference type="PROSITE" id="PS50885"/>
    </source>
</evidence>
<dbReference type="InterPro" id="IPR005467">
    <property type="entry name" value="His_kinase_dom"/>
</dbReference>
<dbReference type="PANTHER" id="PTHR45339:SF1">
    <property type="entry name" value="HYBRID SIGNAL TRANSDUCTION HISTIDINE KINASE J"/>
    <property type="match status" value="1"/>
</dbReference>
<accession>A0A212LNF3</accession>
<dbReference type="SMART" id="SM00387">
    <property type="entry name" value="HATPase_c"/>
    <property type="match status" value="1"/>
</dbReference>
<dbReference type="EC" id="2.7.13.3" evidence="4"/>
<protein>
    <recommendedName>
        <fullName evidence="15">Circadian input-output histidine kinase CikA</fullName>
        <ecNumber evidence="4">2.7.13.3</ecNumber>
    </recommendedName>
</protein>
<dbReference type="RefSeq" id="WP_288183378.1">
    <property type="nucleotide sequence ID" value="NZ_LT608335.1"/>
</dbReference>
<evidence type="ECO:0000256" key="9">
    <source>
        <dbReference type="ARBA" id="ARBA00022741"/>
    </source>
</evidence>
<dbReference type="InterPro" id="IPR036890">
    <property type="entry name" value="HATPase_C_sf"/>
</dbReference>
<evidence type="ECO:0000256" key="10">
    <source>
        <dbReference type="ARBA" id="ARBA00022777"/>
    </source>
</evidence>
<evidence type="ECO:0000256" key="6">
    <source>
        <dbReference type="ARBA" id="ARBA00022553"/>
    </source>
</evidence>
<dbReference type="SUPFAM" id="SSF47384">
    <property type="entry name" value="Homodimeric domain of signal transducing histidine kinase"/>
    <property type="match status" value="1"/>
</dbReference>
<keyword evidence="10 21" id="KW-0418">Kinase</keyword>
<dbReference type="InterPro" id="IPR029151">
    <property type="entry name" value="Sensor-like_sf"/>
</dbReference>
<evidence type="ECO:0000256" key="8">
    <source>
        <dbReference type="ARBA" id="ARBA00022692"/>
    </source>
</evidence>
<dbReference type="SMART" id="SM00388">
    <property type="entry name" value="HisKA"/>
    <property type="match status" value="1"/>
</dbReference>
<feature type="modified residue" description="4-aspartylphosphate" evidence="16">
    <location>
        <position position="714"/>
    </location>
</feature>
<keyword evidence="5" id="KW-1003">Cell membrane</keyword>
<dbReference type="CDD" id="cd06225">
    <property type="entry name" value="HAMP"/>
    <property type="match status" value="1"/>
</dbReference>
<dbReference type="AlphaFoldDB" id="A0A212LNF3"/>
<keyword evidence="13" id="KW-0902">Two-component regulatory system</keyword>
<dbReference type="Pfam" id="PF02518">
    <property type="entry name" value="HATPase_c"/>
    <property type="match status" value="1"/>
</dbReference>
<evidence type="ECO:0000256" key="7">
    <source>
        <dbReference type="ARBA" id="ARBA00022679"/>
    </source>
</evidence>
<evidence type="ECO:0000313" key="21">
    <source>
        <dbReference type="EMBL" id="SCM79065.1"/>
    </source>
</evidence>
<dbReference type="Pfam" id="PF00072">
    <property type="entry name" value="Response_reg"/>
    <property type="match status" value="1"/>
</dbReference>
<dbReference type="InterPro" id="IPR011006">
    <property type="entry name" value="CheY-like_superfamily"/>
</dbReference>
<keyword evidence="12 17" id="KW-1133">Transmembrane helix</keyword>
<dbReference type="GO" id="GO:0000155">
    <property type="term" value="F:phosphorelay sensor kinase activity"/>
    <property type="evidence" value="ECO:0007669"/>
    <property type="project" value="InterPro"/>
</dbReference>
<dbReference type="SMART" id="SM00304">
    <property type="entry name" value="HAMP"/>
    <property type="match status" value="1"/>
</dbReference>
<dbReference type="PROSITE" id="PS50109">
    <property type="entry name" value="HIS_KIN"/>
    <property type="match status" value="1"/>
</dbReference>
<dbReference type="SMART" id="SM00448">
    <property type="entry name" value="REC"/>
    <property type="match status" value="1"/>
</dbReference>
<comment type="similarity">
    <text evidence="3">In the N-terminal section; belongs to the phytochrome family.</text>
</comment>
<dbReference type="InterPro" id="IPR003661">
    <property type="entry name" value="HisK_dim/P_dom"/>
</dbReference>
<dbReference type="InterPro" id="IPR003594">
    <property type="entry name" value="HATPase_dom"/>
</dbReference>
<dbReference type="SUPFAM" id="SSF52172">
    <property type="entry name" value="CheY-like"/>
    <property type="match status" value="1"/>
</dbReference>
<evidence type="ECO:0000256" key="14">
    <source>
        <dbReference type="ARBA" id="ARBA00023136"/>
    </source>
</evidence>
<name>A0A212LNF3_9FIRM</name>
<dbReference type="Pfam" id="PF00512">
    <property type="entry name" value="HisKA"/>
    <property type="match status" value="1"/>
</dbReference>
<dbReference type="SUPFAM" id="SSF55874">
    <property type="entry name" value="ATPase domain of HSP90 chaperone/DNA topoisomerase II/histidine kinase"/>
    <property type="match status" value="1"/>
</dbReference>
<dbReference type="Gene3D" id="3.30.450.20">
    <property type="entry name" value="PAS domain"/>
    <property type="match status" value="1"/>
</dbReference>
<dbReference type="CDD" id="cd00082">
    <property type="entry name" value="HisKA"/>
    <property type="match status" value="1"/>
</dbReference>
<proteinExistence type="inferred from homology"/>
<keyword evidence="8 17" id="KW-0812">Transmembrane</keyword>
<dbReference type="EMBL" id="FMJE01000002">
    <property type="protein sequence ID" value="SCM79065.1"/>
    <property type="molecule type" value="Genomic_DNA"/>
</dbReference>
<dbReference type="CDD" id="cd16922">
    <property type="entry name" value="HATPase_EvgS-ArcB-TorS-like"/>
    <property type="match status" value="1"/>
</dbReference>
<dbReference type="SUPFAM" id="SSF103190">
    <property type="entry name" value="Sensory domain-like"/>
    <property type="match status" value="1"/>
</dbReference>
<dbReference type="CDD" id="cd12914">
    <property type="entry name" value="PDC1_DGC_like"/>
    <property type="match status" value="1"/>
</dbReference>
<feature type="transmembrane region" description="Helical" evidence="17">
    <location>
        <begin position="26"/>
        <end position="46"/>
    </location>
</feature>
<sequence length="789" mass="88342">MQVLGRLFNCINALLGLNTLKSLLRFWGFMLVLLPCITLMLIFTYYELQNTKRESAENLEQMITMQQDTIDKWFHERAAVIRDMANWPVLKAKTEDIESIDARIRQFLQSQDEFSAVIYVNKAGVTVAAPFATPGIDISDRPYYQKAAQGQEYISDVLTARGAADGQPVVVFSAPVFDEHRQFKGLMLGAVKLATIDKIMKQFQFGHTGETYLINQQGLMITESRFIGQLVKNGVAKDNTRLSFPINGETLQVVSQGKTGTAAYTNYRGQEVIGAYRQLINRDWIIIGEVEKGEILESFYRQISIMLICFLVLILATLPLTMVLEKRLATPIRRLIAGADAMRAGDYSYRVEQSLIDVSVSEIKTLCNVFNYMAENIRTKTETLNDANQALTVARDAALAATVAKSQFLANMSHEIRTPLNAILGMGELLGETPLTPEQEKYVRVSRSAGENLLNLINDILDLSKIELGHPTLNKNEFDLFIAVEETCQIILLQAQQKGIALHWHIKPETPSRLIGDPVRLQQVLINLLANAVKFTEAGEVTLEVLQRSQPEAGFVELLFVVRDTGIGIPQDKLGPIFERFTQVDASDTRKYGGTGLGLAIAKRLVELMEGRIWVESMLGVGSTFYFTVIVGQGNETTEAAHLSCTGFIACQQPTPEAIRQEPLNILLVEDSADNQLLIEAYLKKTPYKLDIADNGQIAVEKFMARQYDLVFMDMQMPVLDGYQATRTIRNWEQEQGRTRTPIIALTAYALQEDGIKTRDSGCDAHLTKPIKKRVLLDAIAHFARRNLM</sequence>
<feature type="domain" description="HAMP" evidence="20">
    <location>
        <begin position="326"/>
        <end position="382"/>
    </location>
</feature>
<dbReference type="SUPFAM" id="SSF158472">
    <property type="entry name" value="HAMP domain-like"/>
    <property type="match status" value="1"/>
</dbReference>
<dbReference type="PANTHER" id="PTHR45339">
    <property type="entry name" value="HYBRID SIGNAL TRANSDUCTION HISTIDINE KINASE J"/>
    <property type="match status" value="1"/>
</dbReference>
<dbReference type="Gene3D" id="3.40.50.2300">
    <property type="match status" value="1"/>
</dbReference>
<keyword evidence="14 17" id="KW-0472">Membrane</keyword>
<evidence type="ECO:0000259" key="18">
    <source>
        <dbReference type="PROSITE" id="PS50109"/>
    </source>
</evidence>
<dbReference type="PROSITE" id="PS50885">
    <property type="entry name" value="HAMP"/>
    <property type="match status" value="1"/>
</dbReference>
<evidence type="ECO:0000256" key="4">
    <source>
        <dbReference type="ARBA" id="ARBA00012438"/>
    </source>
</evidence>
<evidence type="ECO:0000256" key="16">
    <source>
        <dbReference type="PROSITE-ProRule" id="PRU00169"/>
    </source>
</evidence>
<evidence type="ECO:0000256" key="15">
    <source>
        <dbReference type="ARBA" id="ARBA00074306"/>
    </source>
</evidence>
<keyword evidence="6 16" id="KW-0597">Phosphoprotein</keyword>
<feature type="domain" description="Histidine kinase" evidence="18">
    <location>
        <begin position="411"/>
        <end position="633"/>
    </location>
</feature>